<dbReference type="InterPro" id="IPR029063">
    <property type="entry name" value="SAM-dependent_MTases_sf"/>
</dbReference>
<dbReference type="GO" id="GO:0032259">
    <property type="term" value="P:methylation"/>
    <property type="evidence" value="ECO:0007669"/>
    <property type="project" value="UniProtKB-KW"/>
</dbReference>
<evidence type="ECO:0000259" key="4">
    <source>
        <dbReference type="Pfam" id="PF08241"/>
    </source>
</evidence>
<dbReference type="SUPFAM" id="SSF53335">
    <property type="entry name" value="S-adenosyl-L-methionine-dependent methyltransferases"/>
    <property type="match status" value="1"/>
</dbReference>
<evidence type="ECO:0000256" key="3">
    <source>
        <dbReference type="ARBA" id="ARBA00022691"/>
    </source>
</evidence>
<dbReference type="CDD" id="cd02440">
    <property type="entry name" value="AdoMet_MTases"/>
    <property type="match status" value="1"/>
</dbReference>
<dbReference type="GO" id="GO:0008168">
    <property type="term" value="F:methyltransferase activity"/>
    <property type="evidence" value="ECO:0007669"/>
    <property type="project" value="UniProtKB-KW"/>
</dbReference>
<evidence type="ECO:0000256" key="1">
    <source>
        <dbReference type="ARBA" id="ARBA00022603"/>
    </source>
</evidence>
<name>A0ABV1JFC0_9ACTN</name>
<evidence type="ECO:0000256" key="2">
    <source>
        <dbReference type="ARBA" id="ARBA00022679"/>
    </source>
</evidence>
<reference evidence="5 6" key="1">
    <citation type="submission" date="2024-04" db="EMBL/GenBank/DDBJ databases">
        <title>Human intestinal bacterial collection.</title>
        <authorList>
            <person name="Pauvert C."/>
            <person name="Hitch T.C.A."/>
            <person name="Clavel T."/>
        </authorList>
    </citation>
    <scope>NUCLEOTIDE SEQUENCE [LARGE SCALE GENOMIC DNA]</scope>
    <source>
        <strain evidence="5 6">CLA-KB-H42</strain>
    </source>
</reference>
<dbReference type="Proteomes" id="UP001487305">
    <property type="component" value="Unassembled WGS sequence"/>
</dbReference>
<dbReference type="InterPro" id="IPR013216">
    <property type="entry name" value="Methyltransf_11"/>
</dbReference>
<accession>A0ABV1JFC0</accession>
<dbReference type="Pfam" id="PF08241">
    <property type="entry name" value="Methyltransf_11"/>
    <property type="match status" value="1"/>
</dbReference>
<keyword evidence="3" id="KW-0949">S-adenosyl-L-methionine</keyword>
<dbReference type="PANTHER" id="PTHR43464">
    <property type="entry name" value="METHYLTRANSFERASE"/>
    <property type="match status" value="1"/>
</dbReference>
<dbReference type="EMBL" id="JBBNOP010000011">
    <property type="protein sequence ID" value="MEQ3363773.1"/>
    <property type="molecule type" value="Genomic_DNA"/>
</dbReference>
<dbReference type="RefSeq" id="WP_349227791.1">
    <property type="nucleotide sequence ID" value="NZ_JBBNOP010000011.1"/>
</dbReference>
<keyword evidence="1 5" id="KW-0489">Methyltransferase</keyword>
<protein>
    <submittedName>
        <fullName evidence="5">Class I SAM-dependent methyltransferase</fullName>
        <ecNumber evidence="5">2.1.1.-</ecNumber>
    </submittedName>
</protein>
<dbReference type="Gene3D" id="3.40.50.150">
    <property type="entry name" value="Vaccinia Virus protein VP39"/>
    <property type="match status" value="1"/>
</dbReference>
<organism evidence="5 6">
    <name type="scientific">Raoultibacter massiliensis</name>
    <dbReference type="NCBI Taxonomy" id="1852371"/>
    <lineage>
        <taxon>Bacteria</taxon>
        <taxon>Bacillati</taxon>
        <taxon>Actinomycetota</taxon>
        <taxon>Coriobacteriia</taxon>
        <taxon>Eggerthellales</taxon>
        <taxon>Eggerthellaceae</taxon>
        <taxon>Raoultibacter</taxon>
    </lineage>
</organism>
<sequence length="245" mass="27791">MKENKYDDEAFFEKYSAFPRSVGGLTAAGEWHEFRKLLPDFAGKRVLDMGCGFGWHCIYAAEQGAKTVLGTDISEKMLEKAREMTDCPDVVYERAAIEDLSFDAESFDAVISSLAFHYVESFAAVCRSVYDWLAPEGTFAFSVEHPVFTAYGTQDWFYGNDGTKLHWPVDRYFSEGWRDAVFLGEQVAKHHKTLTTYLQSLIDAGFSLEAIVEPEPTDEMLDAVPEMKDELRRPMMLLVRAAKRA</sequence>
<comment type="caution">
    <text evidence="5">The sequence shown here is derived from an EMBL/GenBank/DDBJ whole genome shotgun (WGS) entry which is preliminary data.</text>
</comment>
<keyword evidence="6" id="KW-1185">Reference proteome</keyword>
<evidence type="ECO:0000313" key="6">
    <source>
        <dbReference type="Proteomes" id="UP001487305"/>
    </source>
</evidence>
<evidence type="ECO:0000313" key="5">
    <source>
        <dbReference type="EMBL" id="MEQ3363773.1"/>
    </source>
</evidence>
<feature type="domain" description="Methyltransferase type 11" evidence="4">
    <location>
        <begin position="47"/>
        <end position="141"/>
    </location>
</feature>
<dbReference type="EC" id="2.1.1.-" evidence="5"/>
<keyword evidence="2 5" id="KW-0808">Transferase</keyword>
<gene>
    <name evidence="5" type="ORF">AAA083_12380</name>
</gene>
<proteinExistence type="predicted"/>
<dbReference type="PANTHER" id="PTHR43464:SF19">
    <property type="entry name" value="UBIQUINONE BIOSYNTHESIS O-METHYLTRANSFERASE, MITOCHONDRIAL"/>
    <property type="match status" value="1"/>
</dbReference>